<proteinExistence type="predicted"/>
<accession>A0A976B315</accession>
<evidence type="ECO:0000313" key="2">
    <source>
        <dbReference type="Proteomes" id="UP000256952"/>
    </source>
</evidence>
<gene>
    <name evidence="1" type="ORF">CBM2613_B50080</name>
</gene>
<evidence type="ECO:0000313" key="1">
    <source>
        <dbReference type="EMBL" id="SOZ72932.1"/>
    </source>
</evidence>
<reference evidence="1 2" key="1">
    <citation type="submission" date="2018-01" db="EMBL/GenBank/DDBJ databases">
        <authorList>
            <person name="Clerissi C."/>
        </authorList>
    </citation>
    <scope>NUCLEOTIDE SEQUENCE [LARGE SCALE GENOMIC DNA]</scope>
    <source>
        <strain evidence="1">Cupriavidus taiwanensis STM 8556</strain>
    </source>
</reference>
<dbReference type="EMBL" id="OFTH01000047">
    <property type="protein sequence ID" value="SOZ72932.1"/>
    <property type="molecule type" value="Genomic_DNA"/>
</dbReference>
<sequence length="106" mass="11942">MTPTERQRLGQLPNEGSEAFILYTAPHRMQFFAHSRYLPLTSLATVTPLHRDQKLQTCSASPSKLGSPDKTYLRPLRVMPALDLASKEVIAELTRPAPFSMQYPTK</sequence>
<name>A0A976B315_9BURK</name>
<dbReference type="AlphaFoldDB" id="A0A976B315"/>
<dbReference type="Proteomes" id="UP000256952">
    <property type="component" value="Chromosome CBM2613_b"/>
</dbReference>
<protein>
    <submittedName>
        <fullName evidence="1">Uncharacterized protein</fullName>
    </submittedName>
</protein>
<organism evidence="1 2">
    <name type="scientific">Cupriavidus taiwanensis</name>
    <dbReference type="NCBI Taxonomy" id="164546"/>
    <lineage>
        <taxon>Bacteria</taxon>
        <taxon>Pseudomonadati</taxon>
        <taxon>Pseudomonadota</taxon>
        <taxon>Betaproteobacteria</taxon>
        <taxon>Burkholderiales</taxon>
        <taxon>Burkholderiaceae</taxon>
        <taxon>Cupriavidus</taxon>
    </lineage>
</organism>
<comment type="caution">
    <text evidence="1">The sequence shown here is derived from an EMBL/GenBank/DDBJ whole genome shotgun (WGS) entry which is preliminary data.</text>
</comment>